<keyword evidence="5 6" id="KW-0539">Nucleus</keyword>
<keyword evidence="9" id="KW-1185">Reference proteome</keyword>
<evidence type="ECO:0000256" key="3">
    <source>
        <dbReference type="ARBA" id="ARBA00023015"/>
    </source>
</evidence>
<keyword evidence="4 6" id="KW-0804">Transcription</keyword>
<feature type="domain" description="OVATE" evidence="7">
    <location>
        <begin position="124"/>
        <end position="183"/>
    </location>
</feature>
<protein>
    <recommendedName>
        <fullName evidence="6">Transcription repressor</fullName>
    </recommendedName>
    <alternativeName>
        <fullName evidence="6">Ovate family protein</fullName>
    </alternativeName>
</protein>
<dbReference type="EnsemblPlants" id="Kaladp0100s0099.1.v1.1">
    <property type="protein sequence ID" value="Kaladp0100s0099.1.v1.1.CDS.1"/>
    <property type="gene ID" value="Kaladp0100s0099.v1.1"/>
</dbReference>
<evidence type="ECO:0000256" key="6">
    <source>
        <dbReference type="RuleBase" id="RU367028"/>
    </source>
</evidence>
<evidence type="ECO:0000256" key="5">
    <source>
        <dbReference type="ARBA" id="ARBA00023242"/>
    </source>
</evidence>
<comment type="function">
    <text evidence="6">Transcriptional repressor that regulates multiple aspects of plant growth and development.</text>
</comment>
<dbReference type="InterPro" id="IPR006458">
    <property type="entry name" value="Ovate_C"/>
</dbReference>
<dbReference type="NCBIfam" id="TIGR01568">
    <property type="entry name" value="A_thal_3678"/>
    <property type="match status" value="1"/>
</dbReference>
<proteinExistence type="predicted"/>
<name>A0A7N0V3K1_KALFE</name>
<comment type="subcellular location">
    <subcellularLocation>
        <location evidence="1 6">Nucleus</location>
    </subcellularLocation>
</comment>
<evidence type="ECO:0000313" key="8">
    <source>
        <dbReference type="EnsemblPlants" id="Kaladp0100s0099.1.v1.1.CDS.1"/>
    </source>
</evidence>
<dbReference type="PROSITE" id="PS51754">
    <property type="entry name" value="OVATE"/>
    <property type="match status" value="1"/>
</dbReference>
<keyword evidence="2 6" id="KW-0678">Repressor</keyword>
<evidence type="ECO:0000256" key="4">
    <source>
        <dbReference type="ARBA" id="ARBA00023163"/>
    </source>
</evidence>
<organism evidence="8 9">
    <name type="scientific">Kalanchoe fedtschenkoi</name>
    <name type="common">Lavender scallops</name>
    <name type="synonym">South American air plant</name>
    <dbReference type="NCBI Taxonomy" id="63787"/>
    <lineage>
        <taxon>Eukaryota</taxon>
        <taxon>Viridiplantae</taxon>
        <taxon>Streptophyta</taxon>
        <taxon>Embryophyta</taxon>
        <taxon>Tracheophyta</taxon>
        <taxon>Spermatophyta</taxon>
        <taxon>Magnoliopsida</taxon>
        <taxon>eudicotyledons</taxon>
        <taxon>Gunneridae</taxon>
        <taxon>Pentapetalae</taxon>
        <taxon>Saxifragales</taxon>
        <taxon>Crassulaceae</taxon>
        <taxon>Kalanchoe</taxon>
    </lineage>
</organism>
<dbReference type="PANTHER" id="PTHR33057:SF98">
    <property type="entry name" value="TRANSCRIPTION REPRESSOR OFP18"/>
    <property type="match status" value="1"/>
</dbReference>
<keyword evidence="3 6" id="KW-0805">Transcription regulation</keyword>
<dbReference type="InterPro" id="IPR038933">
    <property type="entry name" value="Ovate"/>
</dbReference>
<dbReference type="GO" id="GO:0045892">
    <property type="term" value="P:negative regulation of DNA-templated transcription"/>
    <property type="evidence" value="ECO:0007669"/>
    <property type="project" value="UniProtKB-UniRule"/>
</dbReference>
<dbReference type="GO" id="GO:0005634">
    <property type="term" value="C:nucleus"/>
    <property type="evidence" value="ECO:0007669"/>
    <property type="project" value="UniProtKB-SubCell"/>
</dbReference>
<dbReference type="Proteomes" id="UP000594263">
    <property type="component" value="Unplaced"/>
</dbReference>
<sequence length="244" mass="27003">MKLTHLFNNTCTQTDTSSHLLSCSQHPKTLSFRSIHRDEAFKAAYNISSCNGSKYPPKCSTSFFIDNLLEDEEETVERVIRGLKSDRLFFEPGETNSILGEAKTKASSSSNGCCSNVEKTVTLLSMESSNPYLDFKKSMEEMVEAHGVRGWDWLQELLGCYLKVNRKSNHGFIIGAFVELLVSLYLEGRLGLSCSSFVASSSSPVTFSTSHISTSCSSSSNLPTDEVAALDERLVDKMMMLVDI</sequence>
<dbReference type="Pfam" id="PF04844">
    <property type="entry name" value="Ovate"/>
    <property type="match status" value="1"/>
</dbReference>
<accession>A0A7N0V3K1</accession>
<evidence type="ECO:0000256" key="1">
    <source>
        <dbReference type="ARBA" id="ARBA00004123"/>
    </source>
</evidence>
<dbReference type="AlphaFoldDB" id="A0A7N0V3K1"/>
<evidence type="ECO:0000313" key="9">
    <source>
        <dbReference type="Proteomes" id="UP000594263"/>
    </source>
</evidence>
<dbReference type="PANTHER" id="PTHR33057">
    <property type="entry name" value="TRANSCRIPTION REPRESSOR OFP7-RELATED"/>
    <property type="match status" value="1"/>
</dbReference>
<reference evidence="8" key="1">
    <citation type="submission" date="2021-01" db="UniProtKB">
        <authorList>
            <consortium name="EnsemblPlants"/>
        </authorList>
    </citation>
    <scope>IDENTIFICATION</scope>
</reference>
<evidence type="ECO:0000259" key="7">
    <source>
        <dbReference type="PROSITE" id="PS51754"/>
    </source>
</evidence>
<evidence type="ECO:0000256" key="2">
    <source>
        <dbReference type="ARBA" id="ARBA00022491"/>
    </source>
</evidence>
<dbReference type="Gramene" id="Kaladp0100s0099.1.v1.1">
    <property type="protein sequence ID" value="Kaladp0100s0099.1.v1.1.CDS.1"/>
    <property type="gene ID" value="Kaladp0100s0099.v1.1"/>
</dbReference>